<feature type="transmembrane region" description="Helical" evidence="2">
    <location>
        <begin position="479"/>
        <end position="501"/>
    </location>
</feature>
<dbReference type="InterPro" id="IPR044926">
    <property type="entry name" value="RGS_subdomain_2"/>
</dbReference>
<dbReference type="EMBL" id="GG738914">
    <property type="protein sequence ID" value="EFC37800.1"/>
    <property type="molecule type" value="Genomic_DNA"/>
</dbReference>
<feature type="transmembrane region" description="Helical" evidence="2">
    <location>
        <begin position="352"/>
        <end position="371"/>
    </location>
</feature>
<evidence type="ECO:0000256" key="1">
    <source>
        <dbReference type="SAM" id="MobiDB-lite"/>
    </source>
</evidence>
<keyword evidence="2" id="KW-0812">Transmembrane</keyword>
<feature type="compositionally biased region" description="Low complexity" evidence="1">
    <location>
        <begin position="235"/>
        <end position="247"/>
    </location>
</feature>
<feature type="compositionally biased region" description="Low complexity" evidence="1">
    <location>
        <begin position="256"/>
        <end position="271"/>
    </location>
</feature>
<feature type="transmembrane region" description="Helical" evidence="2">
    <location>
        <begin position="409"/>
        <end position="433"/>
    </location>
</feature>
<dbReference type="OMA" id="FSHGCIT"/>
<dbReference type="VEuPathDB" id="AmoebaDB:NAEGRDRAFT_59680"/>
<proteinExistence type="predicted"/>
<feature type="region of interest" description="Disordered" evidence="1">
    <location>
        <begin position="235"/>
        <end position="300"/>
    </location>
</feature>
<reference evidence="3 4" key="1">
    <citation type="journal article" date="2010" name="Cell">
        <title>The genome of Naegleria gruberi illuminates early eukaryotic versatility.</title>
        <authorList>
            <person name="Fritz-Laylin L.K."/>
            <person name="Prochnik S.E."/>
            <person name="Ginger M.L."/>
            <person name="Dacks J.B."/>
            <person name="Carpenter M.L."/>
            <person name="Field M.C."/>
            <person name="Kuo A."/>
            <person name="Paredez A."/>
            <person name="Chapman J."/>
            <person name="Pham J."/>
            <person name="Shu S."/>
            <person name="Neupane R."/>
            <person name="Cipriano M."/>
            <person name="Mancuso J."/>
            <person name="Tu H."/>
            <person name="Salamov A."/>
            <person name="Lindquist E."/>
            <person name="Shapiro H."/>
            <person name="Lucas S."/>
            <person name="Grigoriev I.V."/>
            <person name="Cande W.Z."/>
            <person name="Fulton C."/>
            <person name="Rokhsar D.S."/>
            <person name="Dawson S.C."/>
        </authorList>
    </citation>
    <scope>NUCLEOTIDE SEQUENCE [LARGE SCALE GENOMIC DNA]</scope>
    <source>
        <strain evidence="3 4">NEG-M</strain>
    </source>
</reference>
<accession>D2VZJ2</accession>
<dbReference type="InParanoid" id="D2VZJ2"/>
<dbReference type="Proteomes" id="UP000006671">
    <property type="component" value="Unassembled WGS sequence"/>
</dbReference>
<evidence type="ECO:0000256" key="2">
    <source>
        <dbReference type="SAM" id="Phobius"/>
    </source>
</evidence>
<protein>
    <submittedName>
        <fullName evidence="3">Predicted protein</fullName>
    </submittedName>
</protein>
<evidence type="ECO:0000313" key="4">
    <source>
        <dbReference type="Proteomes" id="UP000006671"/>
    </source>
</evidence>
<dbReference type="PANTHER" id="PTHR10845">
    <property type="entry name" value="REGULATOR OF G PROTEIN SIGNALING"/>
    <property type="match status" value="1"/>
</dbReference>
<dbReference type="SUPFAM" id="SSF48097">
    <property type="entry name" value="Regulator of G-protein signaling, RGS"/>
    <property type="match status" value="1"/>
</dbReference>
<feature type="transmembrane region" description="Helical" evidence="2">
    <location>
        <begin position="131"/>
        <end position="151"/>
    </location>
</feature>
<dbReference type="InterPro" id="IPR036305">
    <property type="entry name" value="RGS_sf"/>
</dbReference>
<feature type="compositionally biased region" description="Low complexity" evidence="1">
    <location>
        <begin position="278"/>
        <end position="292"/>
    </location>
</feature>
<feature type="transmembrane region" description="Helical" evidence="2">
    <location>
        <begin position="163"/>
        <end position="182"/>
    </location>
</feature>
<dbReference type="Gene3D" id="1.10.167.10">
    <property type="entry name" value="Regulator of G-protein Signalling 4, domain 2"/>
    <property type="match status" value="1"/>
</dbReference>
<name>D2VZJ2_NAEGR</name>
<feature type="transmembrane region" description="Helical" evidence="2">
    <location>
        <begin position="445"/>
        <end position="467"/>
    </location>
</feature>
<feature type="transmembrane region" description="Helical" evidence="2">
    <location>
        <begin position="94"/>
        <end position="119"/>
    </location>
</feature>
<dbReference type="RefSeq" id="XP_002670544.1">
    <property type="nucleotide sequence ID" value="XM_002670498.1"/>
</dbReference>
<sequence>MVMLMDWLLDWFHQQYMNQFKVPSSSLSNINLPSNFNNYYELFASSQQQQYNSSNNDGIQVNGTRCHPILFNSGGISMEPENPKFEYGICPDTIFTVIFTGITLAFSLGFLIFGLIGIIKKRKSGHIKARNPILMVSTLVASFSFVLISTLRYLVGRKIFPCALFALTFFIIVPLIIIPTLLRSVRLYCMFKLNMIKVGNKRMSTSSVPTNLAMNTSQVSATALRLDLNKVEPVTTTTDQQTAQMQQSDFASPADSSTTTDQTTQLQQSETPTSGNDSPQPAQQQTSTTPRSVKFQEAKSSNIDTVEPYDSWNEVSDIDILSDIASDYAPHMMEEADLKKIRILTFLTSNKFIVITYAVLIPIHLAFWLVLGGIEEGIFERDPTQKRVFLEDGGLLMFSHGCITNYKTVIIIVVQAVLYILAEIILLIFCVFADRDTWKIKIETFVVVIFQFTFTVLFGCEQISVIYTLIEFIFPSGNVMATATVIEVFISVILPLIYSIIRDERAKKYSGESDLEKVLKNKRMFAKLLEFSRKSYCPENILCFKDIQIYKRLKQPGKKKMADYICQTYLRQFAPLELNMPHSETRYDDIMGKLERKETLEKNLFDYLSVTCLNNMQDVFERLKETDSSVKDFINTK</sequence>
<keyword evidence="2" id="KW-1133">Transmembrane helix</keyword>
<dbReference type="PANTHER" id="PTHR10845:SF192">
    <property type="entry name" value="DOUBLE HIT, ISOFORM B"/>
    <property type="match status" value="1"/>
</dbReference>
<keyword evidence="4" id="KW-1185">Reference proteome</keyword>
<dbReference type="OrthoDB" id="10556600at2759"/>
<organism evidence="4">
    <name type="scientific">Naegleria gruberi</name>
    <name type="common">Amoeba</name>
    <dbReference type="NCBI Taxonomy" id="5762"/>
    <lineage>
        <taxon>Eukaryota</taxon>
        <taxon>Discoba</taxon>
        <taxon>Heterolobosea</taxon>
        <taxon>Tetramitia</taxon>
        <taxon>Eutetramitia</taxon>
        <taxon>Vahlkampfiidae</taxon>
        <taxon>Naegleria</taxon>
    </lineage>
</organism>
<dbReference type="KEGG" id="ngr:NAEGRDRAFT_59680"/>
<dbReference type="GeneID" id="8857733"/>
<keyword evidence="2" id="KW-0472">Membrane</keyword>
<evidence type="ECO:0000313" key="3">
    <source>
        <dbReference type="EMBL" id="EFC37800.1"/>
    </source>
</evidence>
<gene>
    <name evidence="3" type="ORF">NAEGRDRAFT_59680</name>
</gene>
<dbReference type="AlphaFoldDB" id="D2VZJ2"/>